<evidence type="ECO:0000256" key="8">
    <source>
        <dbReference type="ARBA" id="ARBA00048428"/>
    </source>
</evidence>
<dbReference type="InterPro" id="IPR026669">
    <property type="entry name" value="Arsenite_MeTrfase-like"/>
</dbReference>
<dbReference type="Pfam" id="PF13847">
    <property type="entry name" value="Methyltransf_31"/>
    <property type="match status" value="1"/>
</dbReference>
<dbReference type="GeneID" id="70217168"/>
<comment type="similarity">
    <text evidence="3">Belongs to the methyltransferase superfamily. Arsenite methyltransferase family.</text>
</comment>
<dbReference type="PANTHER" id="PTHR43675">
    <property type="entry name" value="ARSENITE METHYLTRANSFERASE"/>
    <property type="match status" value="1"/>
</dbReference>
<evidence type="ECO:0000256" key="1">
    <source>
        <dbReference type="ARBA" id="ARBA00022679"/>
    </source>
</evidence>
<comment type="caution">
    <text evidence="10">The sequence shown here is derived from an EMBL/GenBank/DDBJ whole genome shotgun (WGS) entry which is preliminary data.</text>
</comment>
<evidence type="ECO:0000256" key="3">
    <source>
        <dbReference type="ARBA" id="ARBA00034487"/>
    </source>
</evidence>
<comment type="catalytic activity">
    <reaction evidence="8">
        <text>arsenic triglutathione + 3 [thioredoxin]-dithiol + 3 S-adenosyl-L-methionine = trimethylarsine + 3 [thioredoxin]-disulfide + 3 glutathione + 3 S-adenosyl-L-homocysteine + 3 H(+)</text>
        <dbReference type="Rhea" id="RHEA:69432"/>
        <dbReference type="Rhea" id="RHEA-COMP:10698"/>
        <dbReference type="Rhea" id="RHEA-COMP:10700"/>
        <dbReference type="ChEBI" id="CHEBI:15378"/>
        <dbReference type="ChEBI" id="CHEBI:27130"/>
        <dbReference type="ChEBI" id="CHEBI:29950"/>
        <dbReference type="ChEBI" id="CHEBI:50058"/>
        <dbReference type="ChEBI" id="CHEBI:57856"/>
        <dbReference type="ChEBI" id="CHEBI:57925"/>
        <dbReference type="ChEBI" id="CHEBI:59789"/>
        <dbReference type="ChEBI" id="CHEBI:183640"/>
        <dbReference type="EC" id="2.1.1.137"/>
    </reaction>
</comment>
<dbReference type="InterPro" id="IPR025714">
    <property type="entry name" value="Methyltranfer_dom"/>
</dbReference>
<evidence type="ECO:0000259" key="9">
    <source>
        <dbReference type="Pfam" id="PF13847"/>
    </source>
</evidence>
<evidence type="ECO:0000313" key="11">
    <source>
        <dbReference type="Proteomes" id="UP000720189"/>
    </source>
</evidence>
<dbReference type="CDD" id="cd02440">
    <property type="entry name" value="AdoMet_MTases"/>
    <property type="match status" value="1"/>
</dbReference>
<name>A0A9P9HML1_FUSRE</name>
<proteinExistence type="inferred from homology"/>
<dbReference type="PANTHER" id="PTHR43675:SF8">
    <property type="entry name" value="ARSENITE METHYLTRANSFERASE"/>
    <property type="match status" value="1"/>
</dbReference>
<dbReference type="EC" id="2.1.1.137" evidence="4"/>
<evidence type="ECO:0000313" key="10">
    <source>
        <dbReference type="EMBL" id="KAH7259179.1"/>
    </source>
</evidence>
<evidence type="ECO:0000256" key="5">
    <source>
        <dbReference type="ARBA" id="ARBA00034545"/>
    </source>
</evidence>
<dbReference type="GO" id="GO:0032259">
    <property type="term" value="P:methylation"/>
    <property type="evidence" value="ECO:0007669"/>
    <property type="project" value="UniProtKB-KW"/>
</dbReference>
<reference evidence="10" key="1">
    <citation type="journal article" date="2021" name="Nat. Commun.">
        <title>Genetic determinants of endophytism in the Arabidopsis root mycobiome.</title>
        <authorList>
            <person name="Mesny F."/>
            <person name="Miyauchi S."/>
            <person name="Thiergart T."/>
            <person name="Pickel B."/>
            <person name="Atanasova L."/>
            <person name="Karlsson M."/>
            <person name="Huettel B."/>
            <person name="Barry K.W."/>
            <person name="Haridas S."/>
            <person name="Chen C."/>
            <person name="Bauer D."/>
            <person name="Andreopoulos W."/>
            <person name="Pangilinan J."/>
            <person name="LaButti K."/>
            <person name="Riley R."/>
            <person name="Lipzen A."/>
            <person name="Clum A."/>
            <person name="Drula E."/>
            <person name="Henrissat B."/>
            <person name="Kohler A."/>
            <person name="Grigoriev I.V."/>
            <person name="Martin F.M."/>
            <person name="Hacquard S."/>
        </authorList>
    </citation>
    <scope>NUCLEOTIDE SEQUENCE</scope>
    <source>
        <strain evidence="10">MPI-CAGE-AT-0023</strain>
    </source>
</reference>
<keyword evidence="2" id="KW-0949">S-adenosyl-L-methionine</keyword>
<dbReference type="InterPro" id="IPR029063">
    <property type="entry name" value="SAM-dependent_MTases_sf"/>
</dbReference>
<gene>
    <name evidence="10" type="ORF">BKA55DRAFT_505748</name>
</gene>
<keyword evidence="1" id="KW-0808">Transferase</keyword>
<dbReference type="SUPFAM" id="SSF53335">
    <property type="entry name" value="S-adenosyl-L-methionine-dependent methyltransferases"/>
    <property type="match status" value="1"/>
</dbReference>
<dbReference type="RefSeq" id="XP_046051887.1">
    <property type="nucleotide sequence ID" value="XM_046187214.1"/>
</dbReference>
<sequence>MNRQDIYTQVGERYGSAAKSSNATYSTHIARAFGYSNEDLESVPKDANLGLSCGTPLAIASLKEGETVIDLGSGAGLDVFLSANMIGLTGKAIGDMLAKARKLKADRNMANVKFIKSRITDIALQDGIADCIISNCVINLVPHDDKQQVFNEMYRLLKLGGRVAISDILAKKPLSDDIRNNMALYVGCIAGASQVSEYEEYLRRAGFTDILITDTKSDLNVYIDNSAGGCCSAVGNMAADLKGQDLNEWAADIRVLGSFKIYAVK</sequence>
<keyword evidence="11" id="KW-1185">Reference proteome</keyword>
<evidence type="ECO:0000256" key="4">
    <source>
        <dbReference type="ARBA" id="ARBA00034521"/>
    </source>
</evidence>
<dbReference type="OrthoDB" id="66144at2759"/>
<dbReference type="Gene3D" id="3.40.50.150">
    <property type="entry name" value="Vaccinia Virus protein VP39"/>
    <property type="match status" value="1"/>
</dbReference>
<keyword evidence="10" id="KW-0489">Methyltransferase</keyword>
<protein>
    <recommendedName>
        <fullName evidence="5">Arsenite methyltransferase</fullName>
        <ecNumber evidence="4">2.1.1.137</ecNumber>
    </recommendedName>
</protein>
<comment type="catalytic activity">
    <reaction evidence="7">
        <text>arsenic triglutathione + 2 [thioredoxin]-dithiol + 2 S-adenosyl-L-methionine + H2O = dimethylarsinous acid + 2 [thioredoxin]-disulfide + 3 glutathione + 2 S-adenosyl-L-homocysteine + 2 H(+)</text>
        <dbReference type="Rhea" id="RHEA:69464"/>
        <dbReference type="Rhea" id="RHEA-COMP:10698"/>
        <dbReference type="Rhea" id="RHEA-COMP:10700"/>
        <dbReference type="ChEBI" id="CHEBI:15377"/>
        <dbReference type="ChEBI" id="CHEBI:15378"/>
        <dbReference type="ChEBI" id="CHEBI:23808"/>
        <dbReference type="ChEBI" id="CHEBI:29950"/>
        <dbReference type="ChEBI" id="CHEBI:50058"/>
        <dbReference type="ChEBI" id="CHEBI:57856"/>
        <dbReference type="ChEBI" id="CHEBI:57925"/>
        <dbReference type="ChEBI" id="CHEBI:59789"/>
        <dbReference type="ChEBI" id="CHEBI:183640"/>
        <dbReference type="EC" id="2.1.1.137"/>
    </reaction>
</comment>
<comment type="catalytic activity">
    <reaction evidence="6">
        <text>arsenic triglutathione + [thioredoxin]-dithiol + S-adenosyl-L-methionine + 2 H2O = methylarsonous acid + [thioredoxin]-disulfide + 3 glutathione + S-adenosyl-L-homocysteine + H(+)</text>
        <dbReference type="Rhea" id="RHEA:69460"/>
        <dbReference type="Rhea" id="RHEA-COMP:10698"/>
        <dbReference type="Rhea" id="RHEA-COMP:10700"/>
        <dbReference type="ChEBI" id="CHEBI:15377"/>
        <dbReference type="ChEBI" id="CHEBI:15378"/>
        <dbReference type="ChEBI" id="CHEBI:17826"/>
        <dbReference type="ChEBI" id="CHEBI:29950"/>
        <dbReference type="ChEBI" id="CHEBI:50058"/>
        <dbReference type="ChEBI" id="CHEBI:57856"/>
        <dbReference type="ChEBI" id="CHEBI:57925"/>
        <dbReference type="ChEBI" id="CHEBI:59789"/>
        <dbReference type="ChEBI" id="CHEBI:183640"/>
        <dbReference type="EC" id="2.1.1.137"/>
    </reaction>
</comment>
<dbReference type="EMBL" id="JAGMUX010000005">
    <property type="protein sequence ID" value="KAH7259179.1"/>
    <property type="molecule type" value="Genomic_DNA"/>
</dbReference>
<feature type="domain" description="Methyltransferase" evidence="9">
    <location>
        <begin position="63"/>
        <end position="206"/>
    </location>
</feature>
<accession>A0A9P9HML1</accession>
<evidence type="ECO:0000256" key="6">
    <source>
        <dbReference type="ARBA" id="ARBA00047941"/>
    </source>
</evidence>
<dbReference type="AlphaFoldDB" id="A0A9P9HML1"/>
<evidence type="ECO:0000256" key="7">
    <source>
        <dbReference type="ARBA" id="ARBA00047943"/>
    </source>
</evidence>
<dbReference type="Proteomes" id="UP000720189">
    <property type="component" value="Unassembled WGS sequence"/>
</dbReference>
<evidence type="ECO:0000256" key="2">
    <source>
        <dbReference type="ARBA" id="ARBA00022691"/>
    </source>
</evidence>
<dbReference type="GO" id="GO:0030791">
    <property type="term" value="F:arsenite methyltransferase activity"/>
    <property type="evidence" value="ECO:0007669"/>
    <property type="project" value="UniProtKB-EC"/>
</dbReference>
<organism evidence="10 11">
    <name type="scientific">Fusarium redolens</name>
    <dbReference type="NCBI Taxonomy" id="48865"/>
    <lineage>
        <taxon>Eukaryota</taxon>
        <taxon>Fungi</taxon>
        <taxon>Dikarya</taxon>
        <taxon>Ascomycota</taxon>
        <taxon>Pezizomycotina</taxon>
        <taxon>Sordariomycetes</taxon>
        <taxon>Hypocreomycetidae</taxon>
        <taxon>Hypocreales</taxon>
        <taxon>Nectriaceae</taxon>
        <taxon>Fusarium</taxon>
        <taxon>Fusarium redolens species complex</taxon>
    </lineage>
</organism>